<keyword evidence="3" id="KW-1185">Reference proteome</keyword>
<proteinExistence type="predicted"/>
<dbReference type="EMBL" id="PGOL01002437">
    <property type="protein sequence ID" value="PKI48026.1"/>
    <property type="molecule type" value="Genomic_DNA"/>
</dbReference>
<comment type="caution">
    <text evidence="2">The sequence shown here is derived from an EMBL/GenBank/DDBJ whole genome shotgun (WGS) entry which is preliminary data.</text>
</comment>
<evidence type="ECO:0000313" key="2">
    <source>
        <dbReference type="EMBL" id="PKI48026.1"/>
    </source>
</evidence>
<feature type="region of interest" description="Disordered" evidence="1">
    <location>
        <begin position="27"/>
        <end position="57"/>
    </location>
</feature>
<protein>
    <submittedName>
        <fullName evidence="2">Uncharacterized protein</fullName>
    </submittedName>
</protein>
<sequence>MSAAIMKIGCIISGVTWVVKFQKIRNPRAESTSQRDQGPFPEGLGSEIGGAEGDYERRTARSCSRTIWAFGPFMGRGVAQLDKDAEDIHCQFWAGLGRASYNGIISELFATLLHTPFGFTIAFFKF</sequence>
<accession>A0A2I0IXA7</accession>
<evidence type="ECO:0000313" key="3">
    <source>
        <dbReference type="Proteomes" id="UP000233551"/>
    </source>
</evidence>
<name>A0A2I0IXA7_PUNGR</name>
<gene>
    <name evidence="2" type="ORF">CRG98_031543</name>
</gene>
<dbReference type="Proteomes" id="UP000233551">
    <property type="component" value="Unassembled WGS sequence"/>
</dbReference>
<organism evidence="2 3">
    <name type="scientific">Punica granatum</name>
    <name type="common">Pomegranate</name>
    <dbReference type="NCBI Taxonomy" id="22663"/>
    <lineage>
        <taxon>Eukaryota</taxon>
        <taxon>Viridiplantae</taxon>
        <taxon>Streptophyta</taxon>
        <taxon>Embryophyta</taxon>
        <taxon>Tracheophyta</taxon>
        <taxon>Spermatophyta</taxon>
        <taxon>Magnoliopsida</taxon>
        <taxon>eudicotyledons</taxon>
        <taxon>Gunneridae</taxon>
        <taxon>Pentapetalae</taxon>
        <taxon>rosids</taxon>
        <taxon>malvids</taxon>
        <taxon>Myrtales</taxon>
        <taxon>Lythraceae</taxon>
        <taxon>Punica</taxon>
    </lineage>
</organism>
<reference evidence="2 3" key="1">
    <citation type="submission" date="2017-11" db="EMBL/GenBank/DDBJ databases">
        <title>De-novo sequencing of pomegranate (Punica granatum L.) genome.</title>
        <authorList>
            <person name="Akparov Z."/>
            <person name="Amiraslanov A."/>
            <person name="Hajiyeva S."/>
            <person name="Abbasov M."/>
            <person name="Kaur K."/>
            <person name="Hamwieh A."/>
            <person name="Solovyev V."/>
            <person name="Salamov A."/>
            <person name="Braich B."/>
            <person name="Kosarev P."/>
            <person name="Mahmoud A."/>
            <person name="Hajiyev E."/>
            <person name="Babayeva S."/>
            <person name="Izzatullayeva V."/>
            <person name="Mammadov A."/>
            <person name="Mammadov A."/>
            <person name="Sharifova S."/>
            <person name="Ojaghi J."/>
            <person name="Eynullazada K."/>
            <person name="Bayramov B."/>
            <person name="Abdulazimova A."/>
            <person name="Shahmuradov I."/>
        </authorList>
    </citation>
    <scope>NUCLEOTIDE SEQUENCE [LARGE SCALE GENOMIC DNA]</scope>
    <source>
        <strain evidence="3">cv. AG2017</strain>
        <tissue evidence="2">Leaf</tissue>
    </source>
</reference>
<dbReference type="AlphaFoldDB" id="A0A2I0IXA7"/>
<evidence type="ECO:0000256" key="1">
    <source>
        <dbReference type="SAM" id="MobiDB-lite"/>
    </source>
</evidence>